<proteinExistence type="predicted"/>
<gene>
    <name evidence="2" type="ORF">Agub_g7920</name>
</gene>
<dbReference type="EMBL" id="BMAR01000013">
    <property type="protein sequence ID" value="GFR46348.1"/>
    <property type="molecule type" value="Genomic_DNA"/>
</dbReference>
<evidence type="ECO:0000313" key="2">
    <source>
        <dbReference type="EMBL" id="GFR46348.1"/>
    </source>
</evidence>
<sequence>MAEGGNVGILEEPLRVASTPTPAVPGRAGKVNYGLHDAVVRLPVLDKVKEAKKATIESKPDILGVRGPVWNGSVELQPGKHHQNFSGTLLSNTLTPNLLNSKDVRKLTGTTACRADKEAALLDRSKSPSQLPGGWNTSTVTPGPREAQRMLAAGTAAAQTATRRCSPPPGYVDPYSRQVAFSTAVRAAKADSGADMQELTARYGPEGAQAMAAILAAQAAAGCCSSSPCSRQGRSGSRPAPRATRADLEAVRALEEWEAGRGVEESEEEEAE</sequence>
<evidence type="ECO:0000313" key="3">
    <source>
        <dbReference type="Proteomes" id="UP001054857"/>
    </source>
</evidence>
<feature type="region of interest" description="Disordered" evidence="1">
    <location>
        <begin position="225"/>
        <end position="247"/>
    </location>
</feature>
<feature type="compositionally biased region" description="Polar residues" evidence="1">
    <location>
        <begin position="225"/>
        <end position="235"/>
    </location>
</feature>
<protein>
    <submittedName>
        <fullName evidence="2">Uncharacterized protein</fullName>
    </submittedName>
</protein>
<feature type="compositionally biased region" description="Polar residues" evidence="1">
    <location>
        <begin position="127"/>
        <end position="141"/>
    </location>
</feature>
<name>A0AAD3DR55_9CHLO</name>
<comment type="caution">
    <text evidence="2">The sequence shown here is derived from an EMBL/GenBank/DDBJ whole genome shotgun (WGS) entry which is preliminary data.</text>
</comment>
<keyword evidence="3" id="KW-1185">Reference proteome</keyword>
<accession>A0AAD3DR55</accession>
<feature type="non-terminal residue" evidence="2">
    <location>
        <position position="272"/>
    </location>
</feature>
<feature type="region of interest" description="Disordered" evidence="1">
    <location>
        <begin position="123"/>
        <end position="142"/>
    </location>
</feature>
<dbReference type="AlphaFoldDB" id="A0AAD3DR55"/>
<evidence type="ECO:0000256" key="1">
    <source>
        <dbReference type="SAM" id="MobiDB-lite"/>
    </source>
</evidence>
<dbReference type="Proteomes" id="UP001054857">
    <property type="component" value="Unassembled WGS sequence"/>
</dbReference>
<organism evidence="2 3">
    <name type="scientific">Astrephomene gubernaculifera</name>
    <dbReference type="NCBI Taxonomy" id="47775"/>
    <lineage>
        <taxon>Eukaryota</taxon>
        <taxon>Viridiplantae</taxon>
        <taxon>Chlorophyta</taxon>
        <taxon>core chlorophytes</taxon>
        <taxon>Chlorophyceae</taxon>
        <taxon>CS clade</taxon>
        <taxon>Chlamydomonadales</taxon>
        <taxon>Astrephomenaceae</taxon>
        <taxon>Astrephomene</taxon>
    </lineage>
</organism>
<reference evidence="2 3" key="1">
    <citation type="journal article" date="2021" name="Sci. Rep.">
        <title>Genome sequencing of the multicellular alga Astrephomene provides insights into convergent evolution of germ-soma differentiation.</title>
        <authorList>
            <person name="Yamashita S."/>
            <person name="Yamamoto K."/>
            <person name="Matsuzaki R."/>
            <person name="Suzuki S."/>
            <person name="Yamaguchi H."/>
            <person name="Hirooka S."/>
            <person name="Minakuchi Y."/>
            <person name="Miyagishima S."/>
            <person name="Kawachi M."/>
            <person name="Toyoda A."/>
            <person name="Nozaki H."/>
        </authorList>
    </citation>
    <scope>NUCLEOTIDE SEQUENCE [LARGE SCALE GENOMIC DNA]</scope>
    <source>
        <strain evidence="2 3">NIES-4017</strain>
    </source>
</reference>